<feature type="binding site" evidence="10">
    <location>
        <position position="69"/>
    </location>
    <ligand>
        <name>Zn(2+)</name>
        <dbReference type="ChEBI" id="CHEBI:29105"/>
    </ligand>
</feature>
<evidence type="ECO:0000256" key="6">
    <source>
        <dbReference type="ARBA" id="ARBA00022723"/>
    </source>
</evidence>
<dbReference type="Pfam" id="PF13580">
    <property type="entry name" value="SIS_2"/>
    <property type="match status" value="1"/>
</dbReference>
<dbReference type="InterPro" id="IPR001347">
    <property type="entry name" value="SIS_dom"/>
</dbReference>
<evidence type="ECO:0000313" key="13">
    <source>
        <dbReference type="Proteomes" id="UP001575181"/>
    </source>
</evidence>
<dbReference type="InterPro" id="IPR004515">
    <property type="entry name" value="Phosphoheptose_Isoase"/>
</dbReference>
<keyword evidence="9 10" id="KW-0119">Carbohydrate metabolism</keyword>
<comment type="caution">
    <text evidence="12">The sequence shown here is derived from an EMBL/GenBank/DDBJ whole genome shotgun (WGS) entry which is preliminary data.</text>
</comment>
<feature type="binding site" evidence="10">
    <location>
        <position position="180"/>
    </location>
    <ligand>
        <name>substrate</name>
    </ligand>
</feature>
<evidence type="ECO:0000259" key="11">
    <source>
        <dbReference type="PROSITE" id="PS51464"/>
    </source>
</evidence>
<dbReference type="PANTHER" id="PTHR30390">
    <property type="entry name" value="SEDOHEPTULOSE 7-PHOSPHATE ISOMERASE / DNAA INITIATOR-ASSOCIATING FACTOR FOR REPLICATION INITIATION"/>
    <property type="match status" value="1"/>
</dbReference>
<feature type="binding site" evidence="10">
    <location>
        <position position="129"/>
    </location>
    <ligand>
        <name>substrate</name>
    </ligand>
</feature>
<proteinExistence type="inferred from homology"/>
<accession>A0ABV4TRM5</accession>
<keyword evidence="5 10" id="KW-0963">Cytoplasm</keyword>
<protein>
    <recommendedName>
        <fullName evidence="10">Phosphoheptose isomerase</fullName>
        <ecNumber evidence="10">5.3.1.28</ecNumber>
    </recommendedName>
    <alternativeName>
        <fullName evidence="10">Sedoheptulose 7-phosphate isomerase</fullName>
    </alternativeName>
</protein>
<dbReference type="Proteomes" id="UP001575181">
    <property type="component" value="Unassembled WGS sequence"/>
</dbReference>
<dbReference type="InterPro" id="IPR046348">
    <property type="entry name" value="SIS_dom_sf"/>
</dbReference>
<dbReference type="EC" id="5.3.1.28" evidence="10"/>
<evidence type="ECO:0000256" key="3">
    <source>
        <dbReference type="ARBA" id="ARBA00004496"/>
    </source>
</evidence>
<dbReference type="Gene3D" id="3.40.50.10490">
    <property type="entry name" value="Glucose-6-phosphate isomerase like protein, domain 1"/>
    <property type="match status" value="1"/>
</dbReference>
<organism evidence="12 13">
    <name type="scientific">Thiohalorhabdus methylotrophus</name>
    <dbReference type="NCBI Taxonomy" id="3242694"/>
    <lineage>
        <taxon>Bacteria</taxon>
        <taxon>Pseudomonadati</taxon>
        <taxon>Pseudomonadota</taxon>
        <taxon>Gammaproteobacteria</taxon>
        <taxon>Thiohalorhabdales</taxon>
        <taxon>Thiohalorhabdaceae</taxon>
        <taxon>Thiohalorhabdus</taxon>
    </lineage>
</organism>
<feature type="binding site" evidence="10">
    <location>
        <begin position="124"/>
        <end position="126"/>
    </location>
    <ligand>
        <name>substrate</name>
    </ligand>
</feature>
<dbReference type="SUPFAM" id="SSF53697">
    <property type="entry name" value="SIS domain"/>
    <property type="match status" value="1"/>
</dbReference>
<feature type="binding site" evidence="10">
    <location>
        <position position="180"/>
    </location>
    <ligand>
        <name>Zn(2+)</name>
        <dbReference type="ChEBI" id="CHEBI:29105"/>
    </ligand>
</feature>
<dbReference type="InterPro" id="IPR035461">
    <property type="entry name" value="GmhA/DiaA"/>
</dbReference>
<dbReference type="CDD" id="cd05006">
    <property type="entry name" value="SIS_GmhA"/>
    <property type="match status" value="1"/>
</dbReference>
<feature type="binding site" evidence="10">
    <location>
        <position position="65"/>
    </location>
    <ligand>
        <name>Zn(2+)</name>
        <dbReference type="ChEBI" id="CHEBI:29105"/>
    </ligand>
</feature>
<reference evidence="12 13" key="1">
    <citation type="submission" date="2024-08" db="EMBL/GenBank/DDBJ databases">
        <title>Whole-genome sequencing of halo(alkali)philic microorganisms from hypersaline lakes.</title>
        <authorList>
            <person name="Sorokin D.Y."/>
            <person name="Merkel A.Y."/>
            <person name="Messina E."/>
            <person name="Yakimov M."/>
        </authorList>
    </citation>
    <scope>NUCLEOTIDE SEQUENCE [LARGE SCALE GENOMIC DNA]</scope>
    <source>
        <strain evidence="12 13">Cl-TMA</strain>
    </source>
</reference>
<sequence length="202" mass="21438">MEQYGQDPATRIQGLFNESAELKQRMGEELAPSIVEAAKLIRETLLGGNKVLACGNGGSAGDAQHFVGELVNRFEIERPPLPAIALGTNPVTVTAAANDYSFEEIYAKEVQALGQSGDLLLVISTSGQSANVLQAAEAAFQRGLRLLVLTGADGGELADLARPGEDLVLRVDSRTTARIQEVHILILHGLCMLVDQELFGSG</sequence>
<feature type="domain" description="SIS" evidence="11">
    <location>
        <begin position="41"/>
        <end position="202"/>
    </location>
</feature>
<dbReference type="RefSeq" id="WP_373654755.1">
    <property type="nucleotide sequence ID" value="NZ_JBGUAW010000002.1"/>
</dbReference>
<gene>
    <name evidence="10" type="primary">gmhA</name>
    <name evidence="12" type="ORF">ACERLL_03970</name>
</gene>
<feature type="binding site" evidence="10">
    <location>
        <begin position="98"/>
        <end position="99"/>
    </location>
    <ligand>
        <name>substrate</name>
    </ligand>
</feature>
<comment type="catalytic activity">
    <reaction evidence="1 10">
        <text>2 D-sedoheptulose 7-phosphate = D-glycero-alpha-D-manno-heptose 7-phosphate + D-glycero-beta-D-manno-heptose 7-phosphate</text>
        <dbReference type="Rhea" id="RHEA:27489"/>
        <dbReference type="ChEBI" id="CHEBI:57483"/>
        <dbReference type="ChEBI" id="CHEBI:60203"/>
        <dbReference type="ChEBI" id="CHEBI:60204"/>
        <dbReference type="EC" id="5.3.1.28"/>
    </reaction>
</comment>
<dbReference type="PROSITE" id="PS51464">
    <property type="entry name" value="SIS"/>
    <property type="match status" value="1"/>
</dbReference>
<evidence type="ECO:0000256" key="7">
    <source>
        <dbReference type="ARBA" id="ARBA00022833"/>
    </source>
</evidence>
<comment type="function">
    <text evidence="2 10">Catalyzes the isomerization of sedoheptulose 7-phosphate in D-glycero-D-manno-heptose 7-phosphate.</text>
</comment>
<feature type="binding site" evidence="10">
    <location>
        <begin position="56"/>
        <end position="58"/>
    </location>
    <ligand>
        <name>substrate</name>
    </ligand>
</feature>
<dbReference type="EMBL" id="JBGUAW010000002">
    <property type="protein sequence ID" value="MFA9459977.1"/>
    <property type="molecule type" value="Genomic_DNA"/>
</dbReference>
<evidence type="ECO:0000256" key="9">
    <source>
        <dbReference type="ARBA" id="ARBA00023277"/>
    </source>
</evidence>
<comment type="pathway">
    <text evidence="10">Carbohydrate biosynthesis; D-glycero-D-manno-heptose 7-phosphate biosynthesis; D-glycero-alpha-D-manno-heptose 7-phosphate and D-glycero-beta-D-manno-heptose 7-phosphate from sedoheptulose 7-phosphate: step 1/1.</text>
</comment>
<evidence type="ECO:0000256" key="4">
    <source>
        <dbReference type="ARBA" id="ARBA00009894"/>
    </source>
</evidence>
<feature type="binding site" evidence="10">
    <location>
        <position position="188"/>
    </location>
    <ligand>
        <name>Zn(2+)</name>
        <dbReference type="ChEBI" id="CHEBI:29105"/>
    </ligand>
</feature>
<evidence type="ECO:0000256" key="2">
    <source>
        <dbReference type="ARBA" id="ARBA00003172"/>
    </source>
</evidence>
<comment type="miscellaneous">
    <text evidence="10">The reaction produces a racemic mixture of D-glycero-alpha-D-manno-heptose 7-phosphate and D-glycero-beta-D-manno-heptose 7-phosphate.</text>
</comment>
<keyword evidence="13" id="KW-1185">Reference proteome</keyword>
<dbReference type="InterPro" id="IPR050099">
    <property type="entry name" value="SIS_GmhA/DiaA_subfam"/>
</dbReference>
<evidence type="ECO:0000256" key="10">
    <source>
        <dbReference type="HAMAP-Rule" id="MF_00067"/>
    </source>
</evidence>
<evidence type="ECO:0000256" key="5">
    <source>
        <dbReference type="ARBA" id="ARBA00022490"/>
    </source>
</evidence>
<feature type="binding site" evidence="10">
    <location>
        <position position="69"/>
    </location>
    <ligand>
        <name>substrate</name>
    </ligand>
</feature>
<comment type="subcellular location">
    <subcellularLocation>
        <location evidence="3 10">Cytoplasm</location>
    </subcellularLocation>
</comment>
<keyword evidence="7 10" id="KW-0862">Zinc</keyword>
<comment type="similarity">
    <text evidence="4 10">Belongs to the SIS family. GmhA subfamily.</text>
</comment>
<evidence type="ECO:0000256" key="1">
    <source>
        <dbReference type="ARBA" id="ARBA00000348"/>
    </source>
</evidence>
<evidence type="ECO:0000256" key="8">
    <source>
        <dbReference type="ARBA" id="ARBA00023235"/>
    </source>
</evidence>
<dbReference type="PANTHER" id="PTHR30390:SF6">
    <property type="entry name" value="DNAA INITIATOR-ASSOCIATING PROTEIN DIAA"/>
    <property type="match status" value="1"/>
</dbReference>
<comment type="cofactor">
    <cofactor evidence="10">
        <name>Zn(2+)</name>
        <dbReference type="ChEBI" id="CHEBI:29105"/>
    </cofactor>
    <text evidence="10">Binds 1 zinc ion per subunit.</text>
</comment>
<comment type="subunit">
    <text evidence="10">Homotetramer.</text>
</comment>
<keyword evidence="6 10" id="KW-0479">Metal-binding</keyword>
<dbReference type="HAMAP" id="MF_00067">
    <property type="entry name" value="GmhA"/>
    <property type="match status" value="1"/>
</dbReference>
<keyword evidence="8 10" id="KW-0413">Isomerase</keyword>
<name>A0ABV4TRM5_9GAMM</name>
<evidence type="ECO:0000313" key="12">
    <source>
        <dbReference type="EMBL" id="MFA9459977.1"/>
    </source>
</evidence>